<dbReference type="InterPro" id="IPR000836">
    <property type="entry name" value="PRTase_dom"/>
</dbReference>
<name>A0A8H7IPZ6_9PEZI</name>
<comment type="similarity">
    <text evidence="4">Belongs to the purine/pyrimidine phosphoribosyltransferase family.</text>
</comment>
<comment type="catalytic activity">
    <reaction evidence="1">
        <text>AMP + diphosphate = 5-phospho-alpha-D-ribose 1-diphosphate + adenine</text>
        <dbReference type="Rhea" id="RHEA:16609"/>
        <dbReference type="ChEBI" id="CHEBI:16708"/>
        <dbReference type="ChEBI" id="CHEBI:33019"/>
        <dbReference type="ChEBI" id="CHEBI:58017"/>
        <dbReference type="ChEBI" id="CHEBI:456215"/>
        <dbReference type="EC" id="2.4.2.7"/>
    </reaction>
</comment>
<protein>
    <recommendedName>
        <fullName evidence="6">adenine phosphoribosyltransferase</fullName>
        <ecNumber evidence="6">2.4.2.7</ecNumber>
    </recommendedName>
</protein>
<reference evidence="12" key="1">
    <citation type="submission" date="2016-08" db="EMBL/GenBank/DDBJ databases">
        <authorList>
            <person name="Yan J."/>
        </authorList>
    </citation>
    <scope>NUCLEOTIDE SEQUENCE</scope>
    <source>
        <strain evidence="12">CSS-01s</strain>
    </source>
</reference>
<evidence type="ECO:0000256" key="2">
    <source>
        <dbReference type="ARBA" id="ARBA00004496"/>
    </source>
</evidence>
<dbReference type="InterPro" id="IPR029057">
    <property type="entry name" value="PRTase-like"/>
</dbReference>
<evidence type="ECO:0000256" key="4">
    <source>
        <dbReference type="ARBA" id="ARBA00008391"/>
    </source>
</evidence>
<comment type="caution">
    <text evidence="12">The sequence shown here is derived from an EMBL/GenBank/DDBJ whole genome shotgun (WGS) entry which is preliminary data.</text>
</comment>
<comment type="subunit">
    <text evidence="5">Homodimer.</text>
</comment>
<evidence type="ECO:0000256" key="3">
    <source>
        <dbReference type="ARBA" id="ARBA00004659"/>
    </source>
</evidence>
<dbReference type="GO" id="GO:0003999">
    <property type="term" value="F:adenine phosphoribosyltransferase activity"/>
    <property type="evidence" value="ECO:0007669"/>
    <property type="project" value="UniProtKB-EC"/>
</dbReference>
<dbReference type="PANTHER" id="PTHR11776:SF7">
    <property type="entry name" value="PHOSPHORIBOSYLTRANSFERASE DOMAIN-CONTAINING PROTEIN"/>
    <property type="match status" value="1"/>
</dbReference>
<dbReference type="AlphaFoldDB" id="A0A8H7IPZ6"/>
<dbReference type="Pfam" id="PF00156">
    <property type="entry name" value="Pribosyltran"/>
    <property type="match status" value="1"/>
</dbReference>
<evidence type="ECO:0000256" key="7">
    <source>
        <dbReference type="ARBA" id="ARBA00022490"/>
    </source>
</evidence>
<comment type="pathway">
    <text evidence="3">Purine metabolism; AMP biosynthesis via salvage pathway; AMP from adenine: step 1/1.</text>
</comment>
<evidence type="ECO:0000259" key="11">
    <source>
        <dbReference type="Pfam" id="PF00156"/>
    </source>
</evidence>
<reference evidence="12" key="2">
    <citation type="journal article" date="2018" name="DNA Res.">
        <title>Comparative genome and transcriptome analyses reveal adaptations to opportunistic infections in woody plant degrading pathogens of Botryosphaeriaceae.</title>
        <authorList>
            <person name="Yan J.Y."/>
            <person name="Zhao W.S."/>
            <person name="Chen Z."/>
            <person name="Xing Q.K."/>
            <person name="Zhang W."/>
            <person name="Chethana K.W.T."/>
            <person name="Xue M.F."/>
            <person name="Xu J.P."/>
            <person name="Phillips A.J.L."/>
            <person name="Wang Y."/>
            <person name="Liu J.H."/>
            <person name="Liu M."/>
            <person name="Zhou Y."/>
            <person name="Jayawardena R.S."/>
            <person name="Manawasinghe I.S."/>
            <person name="Huang J.B."/>
            <person name="Qiao G.H."/>
            <person name="Fu C.Y."/>
            <person name="Guo F.F."/>
            <person name="Dissanayake A.J."/>
            <person name="Peng Y.L."/>
            <person name="Hyde K.D."/>
            <person name="Li X.H."/>
        </authorList>
    </citation>
    <scope>NUCLEOTIDE SEQUENCE</scope>
    <source>
        <strain evidence="12">CSS-01s</strain>
    </source>
</reference>
<dbReference type="GO" id="GO:0005737">
    <property type="term" value="C:cytoplasm"/>
    <property type="evidence" value="ECO:0007669"/>
    <property type="project" value="UniProtKB-SubCell"/>
</dbReference>
<evidence type="ECO:0000256" key="10">
    <source>
        <dbReference type="ARBA" id="ARBA00022726"/>
    </source>
</evidence>
<dbReference type="GO" id="GO:0006166">
    <property type="term" value="P:purine ribonucleoside salvage"/>
    <property type="evidence" value="ECO:0007669"/>
    <property type="project" value="UniProtKB-KW"/>
</dbReference>
<comment type="subcellular location">
    <subcellularLocation>
        <location evidence="2">Cytoplasm</location>
    </subcellularLocation>
</comment>
<dbReference type="PANTHER" id="PTHR11776">
    <property type="entry name" value="ADENINE PHOSPHORIBOSYLTRANSFERASE"/>
    <property type="match status" value="1"/>
</dbReference>
<dbReference type="EC" id="2.4.2.7" evidence="6"/>
<dbReference type="Proteomes" id="UP000627934">
    <property type="component" value="Unassembled WGS sequence"/>
</dbReference>
<feature type="domain" description="Phosphoribosyltransferase" evidence="11">
    <location>
        <begin position="122"/>
        <end position="244"/>
    </location>
</feature>
<gene>
    <name evidence="12" type="ORF">BFW01_g10365</name>
</gene>
<keyword evidence="9" id="KW-0808">Transferase</keyword>
<evidence type="ECO:0000256" key="8">
    <source>
        <dbReference type="ARBA" id="ARBA00022676"/>
    </source>
</evidence>
<evidence type="ECO:0000313" key="12">
    <source>
        <dbReference type="EMBL" id="KAF9629162.1"/>
    </source>
</evidence>
<keyword evidence="7" id="KW-0963">Cytoplasm</keyword>
<accession>A0A8H7IPZ6</accession>
<dbReference type="SUPFAM" id="SSF53271">
    <property type="entry name" value="PRTase-like"/>
    <property type="match status" value="1"/>
</dbReference>
<evidence type="ECO:0000256" key="1">
    <source>
        <dbReference type="ARBA" id="ARBA00000868"/>
    </source>
</evidence>
<sequence>MRDKAPVATFSHLVPGSRLLEVHVQASEVMRRMNRWVHSCDDDGDNDKDGDSSKSNLTALEHRPSLIFNNDKIGKEAVERFAEHCLLPFFDEKLQRLADMVRTVPDFPRSGVDFRHVLGISEHSDGLALCSSLLQTHYAGDWAKVSTVVSCEAGGFVFASALALRVDVPLVLVREAGKLPPPTVTVIKPQSYVSSLSPNSQKEKRIEMGRGAVPRGAPVLVVDDVLSTGETLCAVLQLLIEDGISAEDVSVMTVAEFPIHRGRELLRRRGFGGVNIQSLLVFGGS</sequence>
<evidence type="ECO:0000256" key="6">
    <source>
        <dbReference type="ARBA" id="ARBA00011893"/>
    </source>
</evidence>
<evidence type="ECO:0000256" key="9">
    <source>
        <dbReference type="ARBA" id="ARBA00022679"/>
    </source>
</evidence>
<dbReference type="InterPro" id="IPR050120">
    <property type="entry name" value="Adenine_PRTase"/>
</dbReference>
<keyword evidence="10" id="KW-0660">Purine salvage</keyword>
<proteinExistence type="inferred from homology"/>
<organism evidence="12 13">
    <name type="scientific">Lasiodiplodia theobromae</name>
    <dbReference type="NCBI Taxonomy" id="45133"/>
    <lineage>
        <taxon>Eukaryota</taxon>
        <taxon>Fungi</taxon>
        <taxon>Dikarya</taxon>
        <taxon>Ascomycota</taxon>
        <taxon>Pezizomycotina</taxon>
        <taxon>Dothideomycetes</taxon>
        <taxon>Dothideomycetes incertae sedis</taxon>
        <taxon>Botryosphaeriales</taxon>
        <taxon>Botryosphaeriaceae</taxon>
        <taxon>Lasiodiplodia</taxon>
    </lineage>
</organism>
<keyword evidence="8" id="KW-0328">Glycosyltransferase</keyword>
<evidence type="ECO:0000256" key="5">
    <source>
        <dbReference type="ARBA" id="ARBA00011738"/>
    </source>
</evidence>
<dbReference type="Gene3D" id="3.40.50.2020">
    <property type="match status" value="1"/>
</dbReference>
<evidence type="ECO:0000313" key="13">
    <source>
        <dbReference type="Proteomes" id="UP000627934"/>
    </source>
</evidence>
<dbReference type="EMBL" id="MDYX01000024">
    <property type="protein sequence ID" value="KAF9629162.1"/>
    <property type="molecule type" value="Genomic_DNA"/>
</dbReference>
<dbReference type="CDD" id="cd06223">
    <property type="entry name" value="PRTases_typeI"/>
    <property type="match status" value="1"/>
</dbReference>